<protein>
    <recommendedName>
        <fullName evidence="3 9">Nicotinate phosphoribosyltransferase</fullName>
        <ecNumber evidence="3 9">6.3.4.21</ecNumber>
    </recommendedName>
</protein>
<accession>A0ABX0Y7Z8</accession>
<evidence type="ECO:0000256" key="4">
    <source>
        <dbReference type="ARBA" id="ARBA00022553"/>
    </source>
</evidence>
<keyword evidence="5 9" id="KW-0436">Ligase</keyword>
<dbReference type="InterPro" id="IPR036068">
    <property type="entry name" value="Nicotinate_pribotase-like_C"/>
</dbReference>
<evidence type="ECO:0000256" key="9">
    <source>
        <dbReference type="RuleBase" id="RU365100"/>
    </source>
</evidence>
<dbReference type="NCBIfam" id="TIGR01513">
    <property type="entry name" value="NAPRTase_put"/>
    <property type="match status" value="1"/>
</dbReference>
<comment type="similarity">
    <text evidence="2 9">Belongs to the NAPRTase family.</text>
</comment>
<comment type="PTM">
    <text evidence="9">Transiently phosphorylated on a His residue during the reaction cycle. Phosphorylation strongly increases the affinity for substrates and increases the rate of nicotinate D-ribonucleotide production. Dephosphorylation regenerates the low-affinity form of the enzyme, leading to product release.</text>
</comment>
<keyword evidence="4" id="KW-0597">Phosphoprotein</keyword>
<dbReference type="NCBIfam" id="NF009131">
    <property type="entry name" value="PRK12484.1"/>
    <property type="match status" value="1"/>
</dbReference>
<evidence type="ECO:0000256" key="7">
    <source>
        <dbReference type="ARBA" id="ARBA00022679"/>
    </source>
</evidence>
<evidence type="ECO:0000259" key="10">
    <source>
        <dbReference type="Pfam" id="PF04095"/>
    </source>
</evidence>
<keyword evidence="13" id="KW-1185">Reference proteome</keyword>
<gene>
    <name evidence="12" type="ORF">HC031_27935</name>
</gene>
<keyword evidence="12" id="KW-0328">Glycosyltransferase</keyword>
<evidence type="ECO:0000256" key="2">
    <source>
        <dbReference type="ARBA" id="ARBA00010897"/>
    </source>
</evidence>
<dbReference type="SUPFAM" id="SSF54675">
    <property type="entry name" value="Nicotinate/Quinolinate PRTase N-terminal domain-like"/>
    <property type="match status" value="1"/>
</dbReference>
<evidence type="ECO:0000256" key="8">
    <source>
        <dbReference type="ARBA" id="ARBA00048668"/>
    </source>
</evidence>
<evidence type="ECO:0000256" key="5">
    <source>
        <dbReference type="ARBA" id="ARBA00022598"/>
    </source>
</evidence>
<name>A0ABX0Y7Z8_9ACTN</name>
<feature type="domain" description="Nicotinate phosphoribosyltransferase N-terminal" evidence="11">
    <location>
        <begin position="4"/>
        <end position="126"/>
    </location>
</feature>
<comment type="caution">
    <text evidence="12">The sequence shown here is derived from an EMBL/GenBank/DDBJ whole genome shotgun (WGS) entry which is preliminary data.</text>
</comment>
<evidence type="ECO:0000256" key="6">
    <source>
        <dbReference type="ARBA" id="ARBA00022642"/>
    </source>
</evidence>
<evidence type="ECO:0000313" key="13">
    <source>
        <dbReference type="Proteomes" id="UP000722989"/>
    </source>
</evidence>
<dbReference type="RefSeq" id="WP_167928429.1">
    <property type="nucleotide sequence ID" value="NZ_JAATVY010000031.1"/>
</dbReference>
<dbReference type="Proteomes" id="UP000722989">
    <property type="component" value="Unassembled WGS sequence"/>
</dbReference>
<dbReference type="Pfam" id="PF04095">
    <property type="entry name" value="NAPRTase"/>
    <property type="match status" value="1"/>
</dbReference>
<dbReference type="NCBIfam" id="NF006696">
    <property type="entry name" value="PRK09243.1-3"/>
    <property type="match status" value="1"/>
</dbReference>
<dbReference type="InterPro" id="IPR040727">
    <property type="entry name" value="NAPRTase_N"/>
</dbReference>
<dbReference type="GO" id="GO:0004516">
    <property type="term" value="F:nicotinate phosphoribosyltransferase activity"/>
    <property type="evidence" value="ECO:0007669"/>
    <property type="project" value="UniProtKB-EC"/>
</dbReference>
<dbReference type="EC" id="6.3.4.21" evidence="3 9"/>
<dbReference type="CDD" id="cd01570">
    <property type="entry name" value="NAPRTase_A"/>
    <property type="match status" value="1"/>
</dbReference>
<evidence type="ECO:0000256" key="3">
    <source>
        <dbReference type="ARBA" id="ARBA00013236"/>
    </source>
</evidence>
<evidence type="ECO:0000259" key="11">
    <source>
        <dbReference type="Pfam" id="PF17767"/>
    </source>
</evidence>
<dbReference type="PANTHER" id="PTHR11098">
    <property type="entry name" value="NICOTINATE PHOSPHORIBOSYLTRANSFERASE"/>
    <property type="match status" value="1"/>
</dbReference>
<keyword evidence="7 9" id="KW-0808">Transferase</keyword>
<dbReference type="InterPro" id="IPR013785">
    <property type="entry name" value="Aldolase_TIM"/>
</dbReference>
<comment type="pathway">
    <text evidence="1 9">Cofactor biosynthesis; NAD(+) biosynthesis; nicotinate D-ribonucleotide from nicotinate: step 1/1.</text>
</comment>
<comment type="catalytic activity">
    <reaction evidence="8 9">
        <text>5-phospho-alpha-D-ribose 1-diphosphate + nicotinate + ATP + H2O = nicotinate beta-D-ribonucleotide + ADP + phosphate + diphosphate</text>
        <dbReference type="Rhea" id="RHEA:36163"/>
        <dbReference type="ChEBI" id="CHEBI:15377"/>
        <dbReference type="ChEBI" id="CHEBI:30616"/>
        <dbReference type="ChEBI" id="CHEBI:32544"/>
        <dbReference type="ChEBI" id="CHEBI:33019"/>
        <dbReference type="ChEBI" id="CHEBI:43474"/>
        <dbReference type="ChEBI" id="CHEBI:57502"/>
        <dbReference type="ChEBI" id="CHEBI:58017"/>
        <dbReference type="ChEBI" id="CHEBI:456216"/>
        <dbReference type="EC" id="6.3.4.21"/>
    </reaction>
</comment>
<feature type="domain" description="Nicotinate/nicotinamide phosphoribosyltransferase" evidence="10">
    <location>
        <begin position="148"/>
        <end position="294"/>
    </location>
</feature>
<dbReference type="InterPro" id="IPR041525">
    <property type="entry name" value="N/Namide_PRibTrfase"/>
</dbReference>
<sequence length="455" mass="48259">MSGLCTDLYELRMAASYLRRDMAGPATFSLFARSLPRERGFLVAAGLADALAFLADFQLDEAELDYLRTTRSLPEDAVEALAELRFTGDVCAVPEGRLVFAGEPLLEVTAPIAQAQLVETAMLNFVTYQTTIASKAARCRLAARDADLIEFAFRRTHGLEAAVAVARCSAIVGFAATSNVEAARRYGLVPSGTMAHSFVEAFPDERSAFAAFAADYPRGTVFLVDTYDPLGGVRAAVDVARQLHLPRPIGVRLDSGDLAGLAVAARRLLDSEGFADARIVASGGLDEYDIADLVAARVPIDAYGVGTRMGVSADAPCLDTAYKLVAYGDRPVMKLSTGKTTLPGAKQVFRGATVGDDVIGLRDEPAPPGRTPVLRPVMAGGRRLADGSGRGPADEVAAAGRRFAADLAHLTEPARRLRGPAPPVPGMTLALRRLLENVRGSLYDRLAAERLPVSG</sequence>
<organism evidence="12 13">
    <name type="scientific">Planosporangium thailandense</name>
    <dbReference type="NCBI Taxonomy" id="765197"/>
    <lineage>
        <taxon>Bacteria</taxon>
        <taxon>Bacillati</taxon>
        <taxon>Actinomycetota</taxon>
        <taxon>Actinomycetes</taxon>
        <taxon>Micromonosporales</taxon>
        <taxon>Micromonosporaceae</taxon>
        <taxon>Planosporangium</taxon>
    </lineage>
</organism>
<dbReference type="GO" id="GO:0016757">
    <property type="term" value="F:glycosyltransferase activity"/>
    <property type="evidence" value="ECO:0007669"/>
    <property type="project" value="UniProtKB-KW"/>
</dbReference>
<reference evidence="12 13" key="1">
    <citation type="submission" date="2020-03" db="EMBL/GenBank/DDBJ databases">
        <title>WGS of the type strain of Planosporangium spp.</title>
        <authorList>
            <person name="Thawai C."/>
        </authorList>
    </citation>
    <scope>NUCLEOTIDE SEQUENCE [LARGE SCALE GENOMIC DNA]</scope>
    <source>
        <strain evidence="12 13">TBRC 5610</strain>
    </source>
</reference>
<dbReference type="InterPro" id="IPR007229">
    <property type="entry name" value="Nic_PRibTrfase-Fam"/>
</dbReference>
<dbReference type="Gene3D" id="3.20.20.70">
    <property type="entry name" value="Aldolase class I"/>
    <property type="match status" value="1"/>
</dbReference>
<evidence type="ECO:0000256" key="1">
    <source>
        <dbReference type="ARBA" id="ARBA00004952"/>
    </source>
</evidence>
<dbReference type="Gene3D" id="3.20.140.10">
    <property type="entry name" value="nicotinate phosphoribosyltransferase"/>
    <property type="match status" value="1"/>
</dbReference>
<proteinExistence type="inferred from homology"/>
<dbReference type="SUPFAM" id="SSF51690">
    <property type="entry name" value="Nicotinate/Quinolinate PRTase C-terminal domain-like"/>
    <property type="match status" value="1"/>
</dbReference>
<dbReference type="PIRSF" id="PIRSF000484">
    <property type="entry name" value="NAPRT"/>
    <property type="match status" value="1"/>
</dbReference>
<comment type="function">
    <text evidence="9">Catalyzes the first step in the biosynthesis of NAD from nicotinic acid, the ATP-dependent synthesis of beta-nicotinate D-ribonucleotide from nicotinate and 5-phospho-D-ribose 1-phosphate.</text>
</comment>
<dbReference type="InterPro" id="IPR006405">
    <property type="entry name" value="Nic_PRibTrfase_pncB"/>
</dbReference>
<keyword evidence="6 9" id="KW-0662">Pyridine nucleotide biosynthesis</keyword>
<dbReference type="EMBL" id="JAATVY010000031">
    <property type="protein sequence ID" value="NJC73527.1"/>
    <property type="molecule type" value="Genomic_DNA"/>
</dbReference>
<evidence type="ECO:0000313" key="12">
    <source>
        <dbReference type="EMBL" id="NJC73527.1"/>
    </source>
</evidence>
<dbReference type="PANTHER" id="PTHR11098:SF1">
    <property type="entry name" value="NICOTINATE PHOSPHORIBOSYLTRANSFERASE"/>
    <property type="match status" value="1"/>
</dbReference>
<dbReference type="Pfam" id="PF17767">
    <property type="entry name" value="NAPRTase_N"/>
    <property type="match status" value="1"/>
</dbReference>